<feature type="domain" description="MYST-type HAT" evidence="18">
    <location>
        <begin position="564"/>
        <end position="843"/>
    </location>
</feature>
<dbReference type="Pfam" id="PF01853">
    <property type="entry name" value="MOZ_SAS"/>
    <property type="match status" value="1"/>
</dbReference>
<evidence type="ECO:0000256" key="1">
    <source>
        <dbReference type="ARBA" id="ARBA00004123"/>
    </source>
</evidence>
<dbReference type="OrthoDB" id="787137at2759"/>
<evidence type="ECO:0000256" key="15">
    <source>
        <dbReference type="PROSITE-ProRule" id="PRU00146"/>
    </source>
</evidence>
<evidence type="ECO:0000259" key="18">
    <source>
        <dbReference type="PROSITE" id="PS51726"/>
    </source>
</evidence>
<evidence type="ECO:0000256" key="6">
    <source>
        <dbReference type="ARBA" id="ARBA00022737"/>
    </source>
</evidence>
<dbReference type="GO" id="GO:0040029">
    <property type="term" value="P:epigenetic regulation of gene expression"/>
    <property type="evidence" value="ECO:0007669"/>
    <property type="project" value="UniProtKB-ARBA"/>
</dbReference>
<dbReference type="EMBL" id="NIVC01000581">
    <property type="protein sequence ID" value="PAA80420.1"/>
    <property type="molecule type" value="Genomic_DNA"/>
</dbReference>
<reference evidence="19 20" key="1">
    <citation type="submission" date="2017-06" db="EMBL/GenBank/DDBJ databases">
        <title>A platform for efficient transgenesis in Macrostomum lignano, a flatworm model organism for stem cell research.</title>
        <authorList>
            <person name="Berezikov E."/>
        </authorList>
    </citation>
    <scope>NUCLEOTIDE SEQUENCE [LARGE SCALE GENOMIC DNA]</scope>
    <source>
        <strain evidence="19">DV1</strain>
        <tissue evidence="19">Whole organism</tissue>
    </source>
</reference>
<dbReference type="InterPro" id="IPR001965">
    <property type="entry name" value="Znf_PHD"/>
</dbReference>
<gene>
    <name evidence="19" type="ORF">BOX15_Mlig026844g1</name>
</gene>
<name>A0A267G2W9_9PLAT</name>
<evidence type="ECO:0000256" key="13">
    <source>
        <dbReference type="ARBA" id="ARBA00023242"/>
    </source>
</evidence>
<keyword evidence="5" id="KW-0479">Metal-binding</keyword>
<dbReference type="FunFam" id="3.30.60.60:FF:000001">
    <property type="entry name" value="Histone acetyltransferase"/>
    <property type="match status" value="1"/>
</dbReference>
<evidence type="ECO:0000256" key="9">
    <source>
        <dbReference type="ARBA" id="ARBA00022853"/>
    </source>
</evidence>
<dbReference type="InterPro" id="IPR002717">
    <property type="entry name" value="HAT_MYST-type"/>
</dbReference>
<dbReference type="SMART" id="SM00249">
    <property type="entry name" value="PHD"/>
    <property type="match status" value="2"/>
</dbReference>
<dbReference type="PANTHER" id="PTHR10615:SF217">
    <property type="entry name" value="HISTONE ACETYLTRANSFERASE"/>
    <property type="match status" value="1"/>
</dbReference>
<keyword evidence="13" id="KW-0539">Nucleus</keyword>
<feature type="region of interest" description="Disordered" evidence="16">
    <location>
        <begin position="1"/>
        <end position="165"/>
    </location>
</feature>
<evidence type="ECO:0000313" key="20">
    <source>
        <dbReference type="Proteomes" id="UP000215902"/>
    </source>
</evidence>
<dbReference type="InterPro" id="IPR016181">
    <property type="entry name" value="Acyl_CoA_acyltransferase"/>
</dbReference>
<comment type="subcellular location">
    <subcellularLocation>
        <location evidence="1">Nucleus</location>
    </subcellularLocation>
</comment>
<evidence type="ECO:0000256" key="3">
    <source>
        <dbReference type="ARBA" id="ARBA00013184"/>
    </source>
</evidence>
<evidence type="ECO:0000256" key="7">
    <source>
        <dbReference type="ARBA" id="ARBA00022771"/>
    </source>
</evidence>
<evidence type="ECO:0000259" key="17">
    <source>
        <dbReference type="PROSITE" id="PS50016"/>
    </source>
</evidence>
<dbReference type="GO" id="GO:0004402">
    <property type="term" value="F:histone acetyltransferase activity"/>
    <property type="evidence" value="ECO:0007669"/>
    <property type="project" value="InterPro"/>
</dbReference>
<dbReference type="GO" id="GO:0003682">
    <property type="term" value="F:chromatin binding"/>
    <property type="evidence" value="ECO:0007669"/>
    <property type="project" value="TreeGrafter"/>
</dbReference>
<evidence type="ECO:0000256" key="10">
    <source>
        <dbReference type="ARBA" id="ARBA00022990"/>
    </source>
</evidence>
<keyword evidence="8" id="KW-0862">Zinc</keyword>
<dbReference type="InterPro" id="IPR050603">
    <property type="entry name" value="MYST_HAT"/>
</dbReference>
<dbReference type="Gene3D" id="3.40.630.30">
    <property type="match status" value="1"/>
</dbReference>
<keyword evidence="12" id="KW-0804">Transcription</keyword>
<dbReference type="AlphaFoldDB" id="A0A267G2W9"/>
<sequence>MKPRDSLEKESEAAAPTPSTRSLRRQSLQPSPSPSLKNSAQRSNRPKPRQPAAAAPESTACTSDAASAETPHRSGRRRISGAGRPDFAVLSSGGRGGPVGNCSGKSRGRTHTPAVAESAPAAADQHESPAPAVQPAAESKKPDKRRRRADDFPPDAPLFRTPRRSSPAPPLLVCSFCLGDERRNRDGAPEDLIACHDCGRSGHPTCLKWSRALYLRVRRYPWLCIECKRCVVCLADNPRDRNLLFCDWCDSGCHLTCCQPPLEQPPEGRWLCHTCSDLRKAVRRRKKQQRREAAGETGTDGATSDSDSSDSSDVATKQKKRKISSEAKKAGKQRRTGAEDSSGSKNGQKPQGDSKSSKKIPKLLLKLQKQPQKLQPHQRLQLKKMLKQNNIDKLGSKAALKNAQGTLKQKLKIKLKEKMKKEKQLKKGRGRDLQGLFDGLSHLYEAGRRKGRRHHQDDSAAGGSGSSEDAQPADESSAVATEDAEVQEDPVPEEDLLLFQSVRAACTTSVDPAAVVAAPPAAPSVQPAASDSAAATASEEPPVPVAAAAAASSAASATAAAAATGQALPRTIQIGPHRICTWYSAPYPQEYLHLPVLYICPFCLKYMKCSQVLSRHMGKCELRHPPADEIYRSGDLSVFEVDGQTSKLYCQNLCLLAKLFLDHKTLYYDVEPFLFYVLCRKEPDGWHLVGYFSKEKRSAQKHNVSCIMTFPCYQRHGYGRFLIHFSYLLSRREGVTGSPEKPLSDLGRLSYQAYWEASVLEWLDARRPVTAPFSLAELCRDTGIDARDAAATMQRMGLLRRRSETGQLEARISSAWLRDFMRRTEAKRCRRIPLDEDALRWVPVVNRPLPHHHHGYAHSLASPASSSGGGGGCASAFSSPVREPPRQQQNSSQHSLRHQQADLPAVAPKPTVTATLSPPSNHSQSGAAPQSQQQQRLKQHNKPSSSSSVSSAASGRRSQQQKQQQVSDLASGGAVDFVTSGGGSNSVASPNRSVIVC</sequence>
<feature type="compositionally biased region" description="Polar residues" evidence="16">
    <location>
        <begin position="912"/>
        <end position="922"/>
    </location>
</feature>
<feature type="region of interest" description="Disordered" evidence="16">
    <location>
        <begin position="283"/>
        <end position="358"/>
    </location>
</feature>
<evidence type="ECO:0000256" key="12">
    <source>
        <dbReference type="ARBA" id="ARBA00023163"/>
    </source>
</evidence>
<evidence type="ECO:0000256" key="5">
    <source>
        <dbReference type="ARBA" id="ARBA00022723"/>
    </source>
</evidence>
<evidence type="ECO:0000256" key="14">
    <source>
        <dbReference type="PIRSR" id="PIRSR602717-51"/>
    </source>
</evidence>
<feature type="region of interest" description="Disordered" evidence="16">
    <location>
        <begin position="414"/>
        <end position="489"/>
    </location>
</feature>
<feature type="compositionally biased region" description="Low complexity" evidence="16">
    <location>
        <begin position="16"/>
        <end position="36"/>
    </location>
</feature>
<dbReference type="Proteomes" id="UP000215902">
    <property type="component" value="Unassembled WGS sequence"/>
</dbReference>
<evidence type="ECO:0000256" key="16">
    <source>
        <dbReference type="SAM" id="MobiDB-lite"/>
    </source>
</evidence>
<comment type="similarity">
    <text evidence="2">Belongs to the MYST (SAS/MOZ) family.</text>
</comment>
<evidence type="ECO:0000313" key="19">
    <source>
        <dbReference type="EMBL" id="PAA80420.1"/>
    </source>
</evidence>
<dbReference type="InterPro" id="IPR013083">
    <property type="entry name" value="Znf_RING/FYVE/PHD"/>
</dbReference>
<dbReference type="PROSITE" id="PS51726">
    <property type="entry name" value="MYST_HAT"/>
    <property type="match status" value="1"/>
</dbReference>
<comment type="caution">
    <text evidence="19">The sequence shown here is derived from an EMBL/GenBank/DDBJ whole genome shotgun (WGS) entry which is preliminary data.</text>
</comment>
<dbReference type="PROSITE" id="PS50016">
    <property type="entry name" value="ZF_PHD_2"/>
    <property type="match status" value="2"/>
</dbReference>
<keyword evidence="9" id="KW-0156">Chromatin regulator</keyword>
<dbReference type="GO" id="GO:0070775">
    <property type="term" value="C:H3 histone acetyltransferase complex"/>
    <property type="evidence" value="ECO:0007669"/>
    <property type="project" value="UniProtKB-ARBA"/>
</dbReference>
<dbReference type="Pfam" id="PF17772">
    <property type="entry name" value="zf-MYST"/>
    <property type="match status" value="1"/>
</dbReference>
<feature type="compositionally biased region" description="Basic and acidic residues" evidence="16">
    <location>
        <begin position="1"/>
        <end position="12"/>
    </location>
</feature>
<feature type="compositionally biased region" description="Low complexity" evidence="16">
    <location>
        <begin position="114"/>
        <end position="123"/>
    </location>
</feature>
<evidence type="ECO:0000256" key="8">
    <source>
        <dbReference type="ARBA" id="ARBA00022833"/>
    </source>
</evidence>
<evidence type="ECO:0000256" key="2">
    <source>
        <dbReference type="ARBA" id="ARBA00010107"/>
    </source>
</evidence>
<protein>
    <recommendedName>
        <fullName evidence="3">histone acetyltransferase</fullName>
        <ecNumber evidence="3">2.3.1.48</ecNumber>
    </recommendedName>
</protein>
<dbReference type="FunFam" id="3.40.630.30:FF:000001">
    <property type="entry name" value="Histone acetyltransferase"/>
    <property type="match status" value="1"/>
</dbReference>
<dbReference type="InterPro" id="IPR011011">
    <property type="entry name" value="Znf_FYVE_PHD"/>
</dbReference>
<dbReference type="Pfam" id="PF00628">
    <property type="entry name" value="PHD"/>
    <property type="match status" value="1"/>
</dbReference>
<feature type="active site" description="Proton donor/acceptor" evidence="14">
    <location>
        <position position="740"/>
    </location>
</feature>
<feature type="domain" description="PHD-type" evidence="17">
    <location>
        <begin position="227"/>
        <end position="278"/>
    </location>
</feature>
<dbReference type="GO" id="GO:0006357">
    <property type="term" value="P:regulation of transcription by RNA polymerase II"/>
    <property type="evidence" value="ECO:0007669"/>
    <property type="project" value="TreeGrafter"/>
</dbReference>
<keyword evidence="11" id="KW-0805">Transcription regulation</keyword>
<dbReference type="Gene3D" id="3.30.60.60">
    <property type="entry name" value="N-acetyl transferase-like"/>
    <property type="match status" value="1"/>
</dbReference>
<dbReference type="InterPro" id="IPR036388">
    <property type="entry name" value="WH-like_DNA-bd_sf"/>
</dbReference>
<dbReference type="InterPro" id="IPR019787">
    <property type="entry name" value="Znf_PHD-finger"/>
</dbReference>
<feature type="compositionally biased region" description="Polar residues" evidence="16">
    <location>
        <begin position="339"/>
        <end position="353"/>
    </location>
</feature>
<dbReference type="EC" id="2.3.1.48" evidence="3"/>
<feature type="compositionally biased region" description="Low complexity" evidence="16">
    <location>
        <begin position="944"/>
        <end position="967"/>
    </location>
</feature>
<feature type="compositionally biased region" description="Low complexity" evidence="16">
    <location>
        <begin position="923"/>
        <end position="935"/>
    </location>
</feature>
<accession>A0A267G2W9</accession>
<dbReference type="SUPFAM" id="SSF57903">
    <property type="entry name" value="FYVE/PHD zinc finger"/>
    <property type="match status" value="2"/>
</dbReference>
<dbReference type="GO" id="GO:0008270">
    <property type="term" value="F:zinc ion binding"/>
    <property type="evidence" value="ECO:0007669"/>
    <property type="project" value="UniProtKB-KW"/>
</dbReference>
<dbReference type="FunFam" id="3.30.40.10:FF:000005">
    <property type="entry name" value="zinc finger protein isoform X1"/>
    <property type="match status" value="1"/>
</dbReference>
<keyword evidence="7 15" id="KW-0863">Zinc-finger</keyword>
<dbReference type="Gene3D" id="3.30.40.10">
    <property type="entry name" value="Zinc/RING finger domain, C3HC4 (zinc finger)"/>
    <property type="match status" value="1"/>
</dbReference>
<feature type="region of interest" description="Disordered" evidence="16">
    <location>
        <begin position="860"/>
        <end position="970"/>
    </location>
</feature>
<feature type="compositionally biased region" description="Low complexity" evidence="16">
    <location>
        <begin position="295"/>
        <end position="313"/>
    </location>
</feature>
<keyword evidence="20" id="KW-1185">Reference proteome</keyword>
<dbReference type="STRING" id="282301.A0A267G2W9"/>
<keyword evidence="6" id="KW-0677">Repeat</keyword>
<dbReference type="PANTHER" id="PTHR10615">
    <property type="entry name" value="HISTONE ACETYLTRANSFERASE"/>
    <property type="match status" value="1"/>
</dbReference>
<evidence type="ECO:0000256" key="11">
    <source>
        <dbReference type="ARBA" id="ARBA00023015"/>
    </source>
</evidence>
<dbReference type="GO" id="GO:0005634">
    <property type="term" value="C:nucleus"/>
    <property type="evidence" value="ECO:0007669"/>
    <property type="project" value="UniProtKB-SubCell"/>
</dbReference>
<dbReference type="GO" id="GO:0003712">
    <property type="term" value="F:transcription coregulator activity"/>
    <property type="evidence" value="ECO:0007669"/>
    <property type="project" value="TreeGrafter"/>
</dbReference>
<feature type="domain" description="PHD-type" evidence="17">
    <location>
        <begin position="171"/>
        <end position="230"/>
    </location>
</feature>
<evidence type="ECO:0000256" key="4">
    <source>
        <dbReference type="ARBA" id="ARBA00022679"/>
    </source>
</evidence>
<dbReference type="SUPFAM" id="SSF55729">
    <property type="entry name" value="Acyl-CoA N-acyltransferases (Nat)"/>
    <property type="match status" value="1"/>
</dbReference>
<dbReference type="InterPro" id="IPR040706">
    <property type="entry name" value="Zf-MYST"/>
</dbReference>
<dbReference type="Gene3D" id="1.10.10.10">
    <property type="entry name" value="Winged helix-like DNA-binding domain superfamily/Winged helix DNA-binding domain"/>
    <property type="match status" value="1"/>
</dbReference>
<keyword evidence="10" id="KW-0007">Acetylation</keyword>
<proteinExistence type="inferred from homology"/>
<keyword evidence="4" id="KW-0808">Transferase</keyword>
<organism evidence="19 20">
    <name type="scientific">Macrostomum lignano</name>
    <dbReference type="NCBI Taxonomy" id="282301"/>
    <lineage>
        <taxon>Eukaryota</taxon>
        <taxon>Metazoa</taxon>
        <taxon>Spiralia</taxon>
        <taxon>Lophotrochozoa</taxon>
        <taxon>Platyhelminthes</taxon>
        <taxon>Rhabditophora</taxon>
        <taxon>Macrostomorpha</taxon>
        <taxon>Macrostomida</taxon>
        <taxon>Macrostomidae</taxon>
        <taxon>Macrostomum</taxon>
    </lineage>
</organism>